<dbReference type="NCBIfam" id="TIGR04040">
    <property type="entry name" value="glycyl_YjjI"/>
    <property type="match status" value="1"/>
</dbReference>
<feature type="region of interest" description="Disordered" evidence="1">
    <location>
        <begin position="491"/>
        <end position="517"/>
    </location>
</feature>
<name>A0ABW1SV20_9ACTN</name>
<organism evidence="2 3">
    <name type="scientific">Longivirga aurantiaca</name>
    <dbReference type="NCBI Taxonomy" id="1837743"/>
    <lineage>
        <taxon>Bacteria</taxon>
        <taxon>Bacillati</taxon>
        <taxon>Actinomycetota</taxon>
        <taxon>Actinomycetes</taxon>
        <taxon>Sporichthyales</taxon>
        <taxon>Sporichthyaceae</taxon>
        <taxon>Longivirga</taxon>
    </lineage>
</organism>
<dbReference type="Gene3D" id="3.20.70.20">
    <property type="match status" value="1"/>
</dbReference>
<evidence type="ECO:0000256" key="1">
    <source>
        <dbReference type="SAM" id="MobiDB-lite"/>
    </source>
</evidence>
<protein>
    <submittedName>
        <fullName evidence="2">YjjI family glycine radical enzyme</fullName>
    </submittedName>
</protein>
<accession>A0ABW1SV20</accession>
<keyword evidence="3" id="KW-1185">Reference proteome</keyword>
<proteinExistence type="predicted"/>
<dbReference type="Pfam" id="PF11230">
    <property type="entry name" value="YjjI-like"/>
    <property type="match status" value="1"/>
</dbReference>
<sequence length="517" mass="55494">MDMSEVRTRARTLVDSPALTYKQRVQALAGLAEETLDPPPTSTAVTDALATGLVCDIGEGHAPYRPRYLLPDYPKALRQGSEFLGLKPPTDLYEAVAFLLSMYSQVPSITGYPVYLGDVDSLLEPYAEGVDDETLTKILRLMWVTIDRSLPDAFTHANLGPDDSRVGRTILALERELLQTVPNLTLKVDAERTPDSLVLDAVRTVFACGKPHFVNHAMMTADLGPDYGVVSCYNSLRVGGGSHTLVRLNLAESARRNVGGVDDYLAATLPEHVAVTAELMAARITSLVEQAQFFDHSWLADEGLVHLDRMSAMFGVYGLAECVDSLVAAGGGTGRYGHDADATALGWRIVERVAELVAATPLPYCEGNGGRAFLHSQSGIDSDLGVTAGTRIPIGDEPPLYEHLAAVTPNHKWFASGVSDILSFDDTAVRNPQACVDVVRGALATGMRDVTFNLDSNDFIRITGYLVRKSDLAKLEATGVARHGSDVLAAGSVANSHSDKRAPKRVISHESAPRAAG</sequence>
<reference evidence="3" key="1">
    <citation type="journal article" date="2019" name="Int. J. Syst. Evol. Microbiol.">
        <title>The Global Catalogue of Microorganisms (GCM) 10K type strain sequencing project: providing services to taxonomists for standard genome sequencing and annotation.</title>
        <authorList>
            <consortium name="The Broad Institute Genomics Platform"/>
            <consortium name="The Broad Institute Genome Sequencing Center for Infectious Disease"/>
            <person name="Wu L."/>
            <person name="Ma J."/>
        </authorList>
    </citation>
    <scope>NUCLEOTIDE SEQUENCE [LARGE SCALE GENOMIC DNA]</scope>
    <source>
        <strain evidence="3">CGMCC 4.7317</strain>
    </source>
</reference>
<dbReference type="InterPro" id="IPR016905">
    <property type="entry name" value="Glycyl_radical_YjjI-like"/>
</dbReference>
<dbReference type="RefSeq" id="WP_386763295.1">
    <property type="nucleotide sequence ID" value="NZ_JBHSTI010000001.1"/>
</dbReference>
<evidence type="ECO:0000313" key="3">
    <source>
        <dbReference type="Proteomes" id="UP001596138"/>
    </source>
</evidence>
<dbReference type="EMBL" id="JBHSTI010000001">
    <property type="protein sequence ID" value="MFC6236246.1"/>
    <property type="molecule type" value="Genomic_DNA"/>
</dbReference>
<evidence type="ECO:0000313" key="2">
    <source>
        <dbReference type="EMBL" id="MFC6236246.1"/>
    </source>
</evidence>
<dbReference type="SUPFAM" id="SSF51998">
    <property type="entry name" value="PFL-like glycyl radical enzymes"/>
    <property type="match status" value="1"/>
</dbReference>
<feature type="compositionally biased region" description="Basic and acidic residues" evidence="1">
    <location>
        <begin position="497"/>
        <end position="517"/>
    </location>
</feature>
<dbReference type="Proteomes" id="UP001596138">
    <property type="component" value="Unassembled WGS sequence"/>
</dbReference>
<gene>
    <name evidence="2" type="ORF">ACFQGU_00015</name>
</gene>
<comment type="caution">
    <text evidence="2">The sequence shown here is derived from an EMBL/GenBank/DDBJ whole genome shotgun (WGS) entry which is preliminary data.</text>
</comment>